<protein>
    <recommendedName>
        <fullName evidence="5">Bulb-type lectin domain-containing protein</fullName>
    </recommendedName>
</protein>
<dbReference type="KEGG" id="clac:EG342_05305"/>
<evidence type="ECO:0000313" key="4">
    <source>
        <dbReference type="Proteomes" id="UP000279972"/>
    </source>
</evidence>
<dbReference type="InterPro" id="IPR015943">
    <property type="entry name" value="WD40/YVTN_repeat-like_dom_sf"/>
</dbReference>
<evidence type="ECO:0008006" key="5">
    <source>
        <dbReference type="Google" id="ProtNLM"/>
    </source>
</evidence>
<name>A0A3G6RR79_CHRLC</name>
<evidence type="ECO:0000313" key="2">
    <source>
        <dbReference type="EMBL" id="PNW15206.1"/>
    </source>
</evidence>
<reference evidence="1 4" key="2">
    <citation type="submission" date="2018-11" db="EMBL/GenBank/DDBJ databases">
        <title>Proposal to divide the Flavobacteriaceae and reorganize its genera based on Amino Acid Identity values calculated from whole genome sequences.</title>
        <authorList>
            <person name="Nicholson A.C."/>
            <person name="Gulvik C.A."/>
            <person name="Whitney A.M."/>
            <person name="Humrighouse B.W."/>
            <person name="Bell M."/>
            <person name="Holmes B."/>
            <person name="Steigerwalt A.G."/>
            <person name="Villarma A."/>
            <person name="Sheth M."/>
            <person name="Batra D."/>
            <person name="Pryor J."/>
            <person name="Bernardet J.-F."/>
            <person name="Hugo C."/>
            <person name="Kampfer P."/>
            <person name="Newman J."/>
            <person name="McQuiston J.R."/>
        </authorList>
    </citation>
    <scope>NUCLEOTIDE SEQUENCE [LARGE SCALE GENOMIC DNA]</scope>
    <source>
        <strain evidence="1 4">KC_1864</strain>
    </source>
</reference>
<evidence type="ECO:0000313" key="3">
    <source>
        <dbReference type="Proteomes" id="UP000236262"/>
    </source>
</evidence>
<dbReference type="AlphaFoldDB" id="A0A3G6RR79"/>
<dbReference type="EMBL" id="PPEH01000001">
    <property type="protein sequence ID" value="PNW15206.1"/>
    <property type="molecule type" value="Genomic_DNA"/>
</dbReference>
<sequence>MTTAVVFAQVPQGFTYQAIAFNPSGNPVANGNVSVKISILNNSVTGTNLYTETHSKTTNSKGLINLNIGQGTPVSGTFSGINWAINSKFIKVEIDPAGGTNYTSVGTNQLMSVPYAMTASKIDISSPGSSIGDDILESKSTSHFFTDKYDGKVYVLSSRTGIWSPQTYNVGYTNNNTTPEVTANNGNVIFIDKYDGKVYIFSSRAGTWSSQPYNVGYTNNNIIPYLFALSNGSTLFIDKFDHKIYVYNYTSGTWSSQDFNIGYTNNNIEPSTFASGSNFAFIDKYDHKVVVYNTKTMEWKSQPYSITYYNNNLSSPDITRSNGNFIFVDRYDHKIYVFNAKTGNWTSQEYNVGYLNNNSIPTLLGSETN</sequence>
<gene>
    <name evidence="2" type="ORF">C1637_01920</name>
    <name evidence="1" type="ORF">EG342_05305</name>
</gene>
<dbReference type="Gene3D" id="2.130.10.10">
    <property type="entry name" value="YVTN repeat-like/Quinoprotein amine dehydrogenase"/>
    <property type="match status" value="1"/>
</dbReference>
<dbReference type="Proteomes" id="UP000236262">
    <property type="component" value="Unassembled WGS sequence"/>
</dbReference>
<evidence type="ECO:0000313" key="1">
    <source>
        <dbReference type="EMBL" id="AZA81354.1"/>
    </source>
</evidence>
<proteinExistence type="predicted"/>
<accession>A0A3G6RR79</accession>
<dbReference type="SUPFAM" id="SSF101898">
    <property type="entry name" value="NHL repeat"/>
    <property type="match status" value="1"/>
</dbReference>
<dbReference type="EMBL" id="CP033924">
    <property type="protein sequence ID" value="AZA81354.1"/>
    <property type="molecule type" value="Genomic_DNA"/>
</dbReference>
<organism evidence="2 3">
    <name type="scientific">Chryseobacterium lactis</name>
    <dbReference type="NCBI Taxonomy" id="1241981"/>
    <lineage>
        <taxon>Bacteria</taxon>
        <taxon>Pseudomonadati</taxon>
        <taxon>Bacteroidota</taxon>
        <taxon>Flavobacteriia</taxon>
        <taxon>Flavobacteriales</taxon>
        <taxon>Weeksellaceae</taxon>
        <taxon>Chryseobacterium group</taxon>
        <taxon>Chryseobacterium</taxon>
    </lineage>
</organism>
<dbReference type="Proteomes" id="UP000279972">
    <property type="component" value="Chromosome"/>
</dbReference>
<reference evidence="2 3" key="1">
    <citation type="submission" date="2018-01" db="EMBL/GenBank/DDBJ databases">
        <title>Draft genome sequences of Chryseobacterium lactis NCTC11390, Chryseobacterium oncorhynchi 701B-08, and Chryseobacterium viscerum 687B-08.</title>
        <authorList>
            <person name="Jeong J.-J."/>
            <person name="Lee Y.J."/>
            <person name="Park B."/>
            <person name="Choi I.-G."/>
            <person name="Kim K.D."/>
        </authorList>
    </citation>
    <scope>NUCLEOTIDE SEQUENCE [LARGE SCALE GENOMIC DNA]</scope>
    <source>
        <strain evidence="2 3">NCTC11390</strain>
    </source>
</reference>
<keyword evidence="4" id="KW-1185">Reference proteome</keyword>